<feature type="coiled-coil region" evidence="1">
    <location>
        <begin position="444"/>
        <end position="543"/>
    </location>
</feature>
<dbReference type="InterPro" id="IPR056647">
    <property type="entry name" value="DUF7745"/>
</dbReference>
<dbReference type="Proteomes" id="UP001165190">
    <property type="component" value="Unassembled WGS sequence"/>
</dbReference>
<dbReference type="AlphaFoldDB" id="A0A9W7I629"/>
<feature type="compositionally biased region" description="Basic and acidic residues" evidence="2">
    <location>
        <begin position="19"/>
        <end position="38"/>
    </location>
</feature>
<evidence type="ECO:0000256" key="2">
    <source>
        <dbReference type="SAM" id="MobiDB-lite"/>
    </source>
</evidence>
<dbReference type="OrthoDB" id="984659at2759"/>
<dbReference type="PANTHER" id="PTHR48200:SF1">
    <property type="entry name" value="AMINOTRANSFERASE-LIKE PLANT MOBILE DOMAIN-CONTAINING PROTEIN"/>
    <property type="match status" value="1"/>
</dbReference>
<proteinExistence type="predicted"/>
<evidence type="ECO:0000256" key="1">
    <source>
        <dbReference type="SAM" id="Coils"/>
    </source>
</evidence>
<feature type="domain" description="DUF7745" evidence="3">
    <location>
        <begin position="55"/>
        <end position="414"/>
    </location>
</feature>
<gene>
    <name evidence="4" type="ORF">HRI_002645000</name>
</gene>
<reference evidence="4" key="1">
    <citation type="submission" date="2023-05" db="EMBL/GenBank/DDBJ databases">
        <title>Genome and transcriptome analyses reveal genes involved in the formation of fine ridges on petal epidermal cells in Hibiscus trionum.</title>
        <authorList>
            <person name="Koshimizu S."/>
            <person name="Masuda S."/>
            <person name="Ishii T."/>
            <person name="Shirasu K."/>
            <person name="Hoshino A."/>
            <person name="Arita M."/>
        </authorList>
    </citation>
    <scope>NUCLEOTIDE SEQUENCE</scope>
    <source>
        <strain evidence="4">Hamamatsu line</strain>
    </source>
</reference>
<dbReference type="EMBL" id="BSYR01000023">
    <property type="protein sequence ID" value="GMI89757.1"/>
    <property type="molecule type" value="Genomic_DNA"/>
</dbReference>
<comment type="caution">
    <text evidence="4">The sequence shown here is derived from an EMBL/GenBank/DDBJ whole genome shotgun (WGS) entry which is preliminary data.</text>
</comment>
<evidence type="ECO:0000313" key="4">
    <source>
        <dbReference type="EMBL" id="GMI89757.1"/>
    </source>
</evidence>
<sequence length="700" mass="82500">MENQFLDKVEGNLGVRKWSEEAQRQKGDSLLEGEKPEFGDSTNIRSTQNQLHELKEIWNQWDETNKQLFYNSYGDLPHLLDVNIDKALFRALAQFWNPAYSCFTLGDVDLVPTLEEYTILIRCPKIQVNRAYFKSPNPPEFQKRLLKTTGMDEQWAKARIKIKGETRCIAWRFIQDLIQAETKREKQVKMFALAFYGLVIFPKSLGYIDDAVMELFDHLDKGITPVPAILAETFRSLSACKKSGEGRFTCCAQLLLVWFHSHFWKPKKVSYQACFENYSPLQDLASTPRPENLSCDKWKSIFRNLQEKDVIWKARWFFPTNIVYKCGDYDWVPLLGIWGAIGYAPLLVSRQYRSRQFIPATRGLATCEFPYEGRGYKKNVSKIAEAWKRIYKMESFDEKPRVMPEYRRWRSMRINDDIPLPNSENNVPLEEQLQVDPSEMEIAKHDFKKKYLIMENRLSGLENEKNQLKFGMQSQEREIERLRKGKGKAEEDLNNLRNDYKKLRTFAKYADLGKTSTEWKHEIQEEKEKVDRWEMRFNDIQGQQITMEEELFRNRAENLSLRSRVGELESSLQRYRSRNHTAELKASRQENENMKRQVEDLEAALEICRGQINSFEEIQSWNNQQWQARLDQSQDRVRDRDSVMVEALVQVREVAEHLQTLAVQADVLSLQTESESDRGKKLAWLFRKIRILGVKAKQYM</sequence>
<feature type="coiled-coil region" evidence="1">
    <location>
        <begin position="572"/>
        <end position="618"/>
    </location>
</feature>
<name>A0A9W7I629_HIBTR</name>
<dbReference type="Pfam" id="PF24924">
    <property type="entry name" value="DUF7745"/>
    <property type="match status" value="1"/>
</dbReference>
<keyword evidence="5" id="KW-1185">Reference proteome</keyword>
<dbReference type="PANTHER" id="PTHR48200">
    <property type="entry name" value="PROTEIN, PUTATIVE-RELATED"/>
    <property type="match status" value="1"/>
</dbReference>
<feature type="region of interest" description="Disordered" evidence="2">
    <location>
        <begin position="19"/>
        <end position="43"/>
    </location>
</feature>
<evidence type="ECO:0000313" key="5">
    <source>
        <dbReference type="Proteomes" id="UP001165190"/>
    </source>
</evidence>
<protein>
    <recommendedName>
        <fullName evidence="3">DUF7745 domain-containing protein</fullName>
    </recommendedName>
</protein>
<accession>A0A9W7I629</accession>
<evidence type="ECO:0000259" key="3">
    <source>
        <dbReference type="Pfam" id="PF24924"/>
    </source>
</evidence>
<organism evidence="4 5">
    <name type="scientific">Hibiscus trionum</name>
    <name type="common">Flower of an hour</name>
    <dbReference type="NCBI Taxonomy" id="183268"/>
    <lineage>
        <taxon>Eukaryota</taxon>
        <taxon>Viridiplantae</taxon>
        <taxon>Streptophyta</taxon>
        <taxon>Embryophyta</taxon>
        <taxon>Tracheophyta</taxon>
        <taxon>Spermatophyta</taxon>
        <taxon>Magnoliopsida</taxon>
        <taxon>eudicotyledons</taxon>
        <taxon>Gunneridae</taxon>
        <taxon>Pentapetalae</taxon>
        <taxon>rosids</taxon>
        <taxon>malvids</taxon>
        <taxon>Malvales</taxon>
        <taxon>Malvaceae</taxon>
        <taxon>Malvoideae</taxon>
        <taxon>Hibiscus</taxon>
    </lineage>
</organism>
<keyword evidence="1" id="KW-0175">Coiled coil</keyword>